<sequence length="191" mass="21459">VWVDGEEALAGMVSELEAAEELAVDLEHHSHRSFQGFTCLMQISTRTTDYVVDTLALRNQLGPALARVFADPRVVKVFHGADSDVDWLQRDFSLFLVNMFDTGQAARVLGLPSFGLAYLLESICGVQADKRYQMADWRVRPLSPPMLHYARCDTHYLLYVYDKLREQLAALPDQRVSSLLVIIVLGVCGWG</sequence>
<dbReference type="PANTHER" id="PTHR12124:SF47">
    <property type="entry name" value="EXOSOME COMPONENT 10"/>
    <property type="match status" value="1"/>
</dbReference>
<dbReference type="eggNOG" id="KOG2206">
    <property type="taxonomic scope" value="Eukaryota"/>
</dbReference>
<dbReference type="SUPFAM" id="SSF53098">
    <property type="entry name" value="Ribonuclease H-like"/>
    <property type="match status" value="1"/>
</dbReference>
<dbReference type="InterPro" id="IPR002562">
    <property type="entry name" value="3'-5'_exonuclease_dom"/>
</dbReference>
<keyword evidence="1" id="KW-0540">Nuclease</keyword>
<name>D8TPB1_VOLCA</name>
<dbReference type="GO" id="GO:0000175">
    <property type="term" value="F:3'-5'-RNA exonuclease activity"/>
    <property type="evidence" value="ECO:0007669"/>
    <property type="project" value="InterPro"/>
</dbReference>
<keyword evidence="6" id="KW-1185">Reference proteome</keyword>
<dbReference type="GO" id="GO:0000176">
    <property type="term" value="C:nuclear exosome (RNase complex)"/>
    <property type="evidence" value="ECO:0007669"/>
    <property type="project" value="TreeGrafter"/>
</dbReference>
<dbReference type="InterPro" id="IPR045092">
    <property type="entry name" value="Rrp6-like"/>
</dbReference>
<dbReference type="GO" id="GO:0000467">
    <property type="term" value="P:exonucleolytic trimming to generate mature 3'-end of 5.8S rRNA from tricistronic rRNA transcript (SSU-rRNA, 5.8S rRNA, LSU-rRNA)"/>
    <property type="evidence" value="ECO:0007669"/>
    <property type="project" value="InterPro"/>
</dbReference>
<dbReference type="GO" id="GO:0071036">
    <property type="term" value="P:nuclear polyadenylation-dependent snoRNA catabolic process"/>
    <property type="evidence" value="ECO:0007669"/>
    <property type="project" value="TreeGrafter"/>
</dbReference>
<dbReference type="Gene3D" id="3.30.420.10">
    <property type="entry name" value="Ribonuclease H-like superfamily/Ribonuclease H"/>
    <property type="match status" value="1"/>
</dbReference>
<dbReference type="OrthoDB" id="2250022at2759"/>
<accession>D8TPB1</accession>
<dbReference type="EMBL" id="GL378330">
    <property type="protein sequence ID" value="EFJ50729.1"/>
    <property type="molecule type" value="Genomic_DNA"/>
</dbReference>
<dbReference type="GO" id="GO:0071039">
    <property type="term" value="P:nuclear polyadenylation-dependent CUT catabolic process"/>
    <property type="evidence" value="ECO:0007669"/>
    <property type="project" value="TreeGrafter"/>
</dbReference>
<evidence type="ECO:0000259" key="4">
    <source>
        <dbReference type="SMART" id="SM00474"/>
    </source>
</evidence>
<dbReference type="GO" id="GO:0071037">
    <property type="term" value="P:nuclear polyadenylation-dependent snRNA catabolic process"/>
    <property type="evidence" value="ECO:0007669"/>
    <property type="project" value="TreeGrafter"/>
</dbReference>
<dbReference type="AlphaFoldDB" id="D8TPB1"/>
<dbReference type="InterPro" id="IPR012337">
    <property type="entry name" value="RNaseH-like_sf"/>
</dbReference>
<dbReference type="InterPro" id="IPR036397">
    <property type="entry name" value="RNaseH_sf"/>
</dbReference>
<dbReference type="GO" id="GO:0005730">
    <property type="term" value="C:nucleolus"/>
    <property type="evidence" value="ECO:0007669"/>
    <property type="project" value="TreeGrafter"/>
</dbReference>
<feature type="domain" description="3'-5' exonuclease" evidence="4">
    <location>
        <begin position="1"/>
        <end position="169"/>
    </location>
</feature>
<protein>
    <recommendedName>
        <fullName evidence="4">3'-5' exonuclease domain-containing protein</fullName>
    </recommendedName>
</protein>
<evidence type="ECO:0000256" key="3">
    <source>
        <dbReference type="ARBA" id="ARBA00022839"/>
    </source>
</evidence>
<keyword evidence="3" id="KW-0269">Exonuclease</keyword>
<dbReference type="GeneID" id="9624166"/>
<dbReference type="Pfam" id="PF01612">
    <property type="entry name" value="DNA_pol_A_exo1"/>
    <property type="match status" value="1"/>
</dbReference>
<dbReference type="InterPro" id="IPR049559">
    <property type="entry name" value="Rrp6p-like_exo"/>
</dbReference>
<dbReference type="GO" id="GO:0071040">
    <property type="term" value="P:nuclear polyadenylation-dependent antisense transcript catabolic process"/>
    <property type="evidence" value="ECO:0007669"/>
    <property type="project" value="TreeGrafter"/>
</dbReference>
<reference evidence="5 6" key="1">
    <citation type="journal article" date="2010" name="Science">
        <title>Genomic analysis of organismal complexity in the multicellular green alga Volvox carteri.</title>
        <authorList>
            <person name="Prochnik S.E."/>
            <person name="Umen J."/>
            <person name="Nedelcu A.M."/>
            <person name="Hallmann A."/>
            <person name="Miller S.M."/>
            <person name="Nishii I."/>
            <person name="Ferris P."/>
            <person name="Kuo A."/>
            <person name="Mitros T."/>
            <person name="Fritz-Laylin L.K."/>
            <person name="Hellsten U."/>
            <person name="Chapman J."/>
            <person name="Simakov O."/>
            <person name="Rensing S.A."/>
            <person name="Terry A."/>
            <person name="Pangilinan J."/>
            <person name="Kapitonov V."/>
            <person name="Jurka J."/>
            <person name="Salamov A."/>
            <person name="Shapiro H."/>
            <person name="Schmutz J."/>
            <person name="Grimwood J."/>
            <person name="Lindquist E."/>
            <person name="Lucas S."/>
            <person name="Grigoriev I.V."/>
            <person name="Schmitt R."/>
            <person name="Kirk D."/>
            <person name="Rokhsar D.S."/>
        </authorList>
    </citation>
    <scope>NUCLEOTIDE SEQUENCE [LARGE SCALE GENOMIC DNA]</scope>
    <source>
        <strain evidence="6">f. Nagariensis / Eve</strain>
    </source>
</reference>
<evidence type="ECO:0000313" key="5">
    <source>
        <dbReference type="EMBL" id="EFJ50729.1"/>
    </source>
</evidence>
<evidence type="ECO:0000256" key="2">
    <source>
        <dbReference type="ARBA" id="ARBA00022801"/>
    </source>
</evidence>
<dbReference type="GO" id="GO:0071035">
    <property type="term" value="P:nuclear polyadenylation-dependent rRNA catabolic process"/>
    <property type="evidence" value="ECO:0007669"/>
    <property type="project" value="TreeGrafter"/>
</dbReference>
<dbReference type="GO" id="GO:0071051">
    <property type="term" value="P:poly(A)-dependent snoRNA 3'-end processing"/>
    <property type="evidence" value="ECO:0007669"/>
    <property type="project" value="TreeGrafter"/>
</dbReference>
<dbReference type="PANTHER" id="PTHR12124">
    <property type="entry name" value="POLYMYOSITIS/SCLERODERMA AUTOANTIGEN-RELATED"/>
    <property type="match status" value="1"/>
</dbReference>
<dbReference type="STRING" id="3068.D8TPB1"/>
<dbReference type="GO" id="GO:0071044">
    <property type="term" value="P:histone mRNA catabolic process"/>
    <property type="evidence" value="ECO:0007669"/>
    <property type="project" value="TreeGrafter"/>
</dbReference>
<dbReference type="RefSeq" id="XP_002948322.1">
    <property type="nucleotide sequence ID" value="XM_002948276.1"/>
</dbReference>
<dbReference type="KEGG" id="vcn:VOLCADRAFT_58009"/>
<organism evidence="6">
    <name type="scientific">Volvox carteri f. nagariensis</name>
    <dbReference type="NCBI Taxonomy" id="3068"/>
    <lineage>
        <taxon>Eukaryota</taxon>
        <taxon>Viridiplantae</taxon>
        <taxon>Chlorophyta</taxon>
        <taxon>core chlorophytes</taxon>
        <taxon>Chlorophyceae</taxon>
        <taxon>CS clade</taxon>
        <taxon>Chlamydomonadales</taxon>
        <taxon>Volvocaceae</taxon>
        <taxon>Volvox</taxon>
    </lineage>
</organism>
<dbReference type="Proteomes" id="UP000001058">
    <property type="component" value="Unassembled WGS sequence"/>
</dbReference>
<keyword evidence="2" id="KW-0378">Hydrolase</keyword>
<dbReference type="InParanoid" id="D8TPB1"/>
<feature type="non-terminal residue" evidence="5">
    <location>
        <position position="1"/>
    </location>
</feature>
<evidence type="ECO:0000313" key="6">
    <source>
        <dbReference type="Proteomes" id="UP000001058"/>
    </source>
</evidence>
<dbReference type="GO" id="GO:0003727">
    <property type="term" value="F:single-stranded RNA binding"/>
    <property type="evidence" value="ECO:0007669"/>
    <property type="project" value="TreeGrafter"/>
</dbReference>
<dbReference type="CDD" id="cd06147">
    <property type="entry name" value="Rrp6p_like_exo"/>
    <property type="match status" value="1"/>
</dbReference>
<dbReference type="SMART" id="SM00474">
    <property type="entry name" value="35EXOc"/>
    <property type="match status" value="1"/>
</dbReference>
<evidence type="ECO:0000256" key="1">
    <source>
        <dbReference type="ARBA" id="ARBA00022722"/>
    </source>
</evidence>
<dbReference type="GO" id="GO:0071038">
    <property type="term" value="P:TRAMP-dependent tRNA surveillance pathway"/>
    <property type="evidence" value="ECO:0007669"/>
    <property type="project" value="TreeGrafter"/>
</dbReference>
<proteinExistence type="predicted"/>
<gene>
    <name evidence="5" type="ORF">VOLCADRAFT_58009</name>
</gene>